<dbReference type="RefSeq" id="WP_259057883.1">
    <property type="nucleotide sequence ID" value="NZ_JANTZA010000019.1"/>
</dbReference>
<accession>A0A9X2TX85</accession>
<dbReference type="EMBL" id="JANUBB010000027">
    <property type="protein sequence ID" value="MCS3953424.1"/>
    <property type="molecule type" value="Genomic_DNA"/>
</dbReference>
<dbReference type="AlphaFoldDB" id="A0A9X2TX85"/>
<comment type="caution">
    <text evidence="1">The sequence shown here is derived from an EMBL/GenBank/DDBJ whole genome shotgun (WGS) entry which is preliminary data.</text>
</comment>
<evidence type="ECO:0000313" key="1">
    <source>
        <dbReference type="EMBL" id="MCS3953424.1"/>
    </source>
</evidence>
<dbReference type="Proteomes" id="UP001155010">
    <property type="component" value="Unassembled WGS sequence"/>
</dbReference>
<gene>
    <name evidence="1" type="ORF">GGP83_003399</name>
</gene>
<proteinExistence type="predicted"/>
<evidence type="ECO:0000313" key="2">
    <source>
        <dbReference type="Proteomes" id="UP001155010"/>
    </source>
</evidence>
<protein>
    <submittedName>
        <fullName evidence="1">Uncharacterized protein</fullName>
    </submittedName>
</protein>
<organism evidence="1 2">
    <name type="scientific">Salinibacter ruber</name>
    <dbReference type="NCBI Taxonomy" id="146919"/>
    <lineage>
        <taxon>Bacteria</taxon>
        <taxon>Pseudomonadati</taxon>
        <taxon>Rhodothermota</taxon>
        <taxon>Rhodothermia</taxon>
        <taxon>Rhodothermales</taxon>
        <taxon>Salinibacteraceae</taxon>
        <taxon>Salinibacter</taxon>
    </lineage>
</organism>
<name>A0A9X2TX85_9BACT</name>
<reference evidence="1" key="1">
    <citation type="submission" date="2022-08" db="EMBL/GenBank/DDBJ databases">
        <title>Genomic Encyclopedia of Type Strains, Phase V (KMG-V): Genome sequencing to study the core and pangenomes of soil and plant-associated prokaryotes.</title>
        <authorList>
            <person name="Whitman W."/>
        </authorList>
    </citation>
    <scope>NUCLEOTIDE SEQUENCE</scope>
    <source>
        <strain evidence="1">SP2017</strain>
    </source>
</reference>
<sequence>MDEPTLSTEELFLVMCCTIDELYQEAAPDCVQSRPGSDRLEMSDAEVITLSTSAGRPFQRFRAELPPNGGKRLSALVSRSHQPLALPPQAERLDGHSARNFAPIGGSTADLGCLDYRRFDADYHSRVSAVEISTDVDVGG</sequence>